<dbReference type="InterPro" id="IPR013362">
    <property type="entry name" value="Pilus_4_PilV"/>
</dbReference>
<gene>
    <name evidence="2" type="primary">pilV</name>
    <name evidence="2" type="ORF">DWU98_13100</name>
</gene>
<protein>
    <submittedName>
        <fullName evidence="2">Type IV pilus modification protein PilV</fullName>
    </submittedName>
</protein>
<keyword evidence="1" id="KW-0812">Transmembrane</keyword>
<dbReference type="NCBIfam" id="TIGR02532">
    <property type="entry name" value="IV_pilin_GFxxxE"/>
    <property type="match status" value="1"/>
</dbReference>
<dbReference type="Proteomes" id="UP000254258">
    <property type="component" value="Unassembled WGS sequence"/>
</dbReference>
<dbReference type="NCBIfam" id="TIGR02523">
    <property type="entry name" value="type_IV_pilV"/>
    <property type="match status" value="1"/>
</dbReference>
<comment type="caution">
    <text evidence="2">The sequence shown here is derived from an EMBL/GenBank/DDBJ whole genome shotgun (WGS) entry which is preliminary data.</text>
</comment>
<dbReference type="Pfam" id="PF07963">
    <property type="entry name" value="N_methyl"/>
    <property type="match status" value="1"/>
</dbReference>
<dbReference type="RefSeq" id="WP_115496016.1">
    <property type="nucleotide sequence ID" value="NZ_QRBE01000007.1"/>
</dbReference>
<dbReference type="EMBL" id="QRBE01000007">
    <property type="protein sequence ID" value="RDS80872.1"/>
    <property type="molecule type" value="Genomic_DNA"/>
</dbReference>
<dbReference type="PROSITE" id="PS00409">
    <property type="entry name" value="PROKAR_NTER_METHYL"/>
    <property type="match status" value="1"/>
</dbReference>
<accession>A0A370WXN4</accession>
<dbReference type="AlphaFoldDB" id="A0A370WXN4"/>
<evidence type="ECO:0000313" key="2">
    <source>
        <dbReference type="EMBL" id="RDS80872.1"/>
    </source>
</evidence>
<name>A0A370WXN4_9GAMM</name>
<keyword evidence="1" id="KW-0472">Membrane</keyword>
<reference evidence="2 3" key="1">
    <citation type="submission" date="2018-07" db="EMBL/GenBank/DDBJ databases">
        <title>Dyella monticola sp. nov. and Dyella psychrodurans sp. nov. isolated from monsoon evergreen broad-leaved forest soil of Dinghu Mountain, China.</title>
        <authorList>
            <person name="Gao Z."/>
            <person name="Qiu L."/>
        </authorList>
    </citation>
    <scope>NUCLEOTIDE SEQUENCE [LARGE SCALE GENOMIC DNA]</scope>
    <source>
        <strain evidence="2 3">4G-K06</strain>
    </source>
</reference>
<feature type="transmembrane region" description="Helical" evidence="1">
    <location>
        <begin position="12"/>
        <end position="36"/>
    </location>
</feature>
<keyword evidence="3" id="KW-1185">Reference proteome</keyword>
<organism evidence="2 3">
    <name type="scientific">Dyella monticola</name>
    <dbReference type="NCBI Taxonomy" id="1927958"/>
    <lineage>
        <taxon>Bacteria</taxon>
        <taxon>Pseudomonadati</taxon>
        <taxon>Pseudomonadota</taxon>
        <taxon>Gammaproteobacteria</taxon>
        <taxon>Lysobacterales</taxon>
        <taxon>Rhodanobacteraceae</taxon>
        <taxon>Dyella</taxon>
    </lineage>
</organism>
<evidence type="ECO:0000256" key="1">
    <source>
        <dbReference type="SAM" id="Phobius"/>
    </source>
</evidence>
<sequence length="170" mass="18643">MAFAGYQRGVTLIEILVAVLVFSIGLLGAAGLMAMAARSDQSAYLRTQVTFIAQNMVERMQANLPGVWNGDYNGTFPDASAQDCSGGCAPRQLALHDRQQWSSQLKTFLPPRATARIECTAAGLSHVPTREQILLRPPYGGNCTMTITWIERQVVDAKPLPQTFAWEFQP</sequence>
<dbReference type="InterPro" id="IPR012902">
    <property type="entry name" value="N_methyl_site"/>
</dbReference>
<keyword evidence="1" id="KW-1133">Transmembrane helix</keyword>
<evidence type="ECO:0000313" key="3">
    <source>
        <dbReference type="Proteomes" id="UP000254258"/>
    </source>
</evidence>
<dbReference type="OrthoDB" id="8547299at2"/>
<proteinExistence type="predicted"/>